<name>A0A8S5PER4_9CAUD</name>
<reference evidence="1" key="1">
    <citation type="journal article" date="2021" name="Proc. Natl. Acad. Sci. U.S.A.">
        <title>A Catalog of Tens of Thousands of Viruses from Human Metagenomes Reveals Hidden Associations with Chronic Diseases.</title>
        <authorList>
            <person name="Tisza M.J."/>
            <person name="Buck C.B."/>
        </authorList>
    </citation>
    <scope>NUCLEOTIDE SEQUENCE</scope>
    <source>
        <strain evidence="1">CtuQh21</strain>
    </source>
</reference>
<evidence type="ECO:0000313" key="1">
    <source>
        <dbReference type="EMBL" id="DAE05566.1"/>
    </source>
</evidence>
<dbReference type="EMBL" id="BK015412">
    <property type="protein sequence ID" value="DAE05566.1"/>
    <property type="molecule type" value="Genomic_DNA"/>
</dbReference>
<organism evidence="1">
    <name type="scientific">Podoviridae sp. ctuQh21</name>
    <dbReference type="NCBI Taxonomy" id="2825284"/>
    <lineage>
        <taxon>Viruses</taxon>
        <taxon>Duplodnaviria</taxon>
        <taxon>Heunggongvirae</taxon>
        <taxon>Uroviricota</taxon>
        <taxon>Caudoviricetes</taxon>
    </lineage>
</organism>
<sequence>MYLDQLAFAGQATGVNVGTLTKNLTDNQVALEQMGL</sequence>
<accession>A0A8S5PER4</accession>
<proteinExistence type="predicted"/>
<protein>
    <submittedName>
        <fullName evidence="1">Uncharacterized protein</fullName>
    </submittedName>
</protein>